<sequence>MYVPDWSVKIGDNFRSSPVCEDVLTHFAPPMVWVSLSAMDYDSMISHMLMSACNFASMLPEGVSHFRKRTHEYEEFSKKRDKMKASMAAFKKENEGSAEKEKTLLSKVADLTSKHEVDMNELRKCLEADKLQVKAYREALDVQRKAFLEEKEG</sequence>
<dbReference type="Proteomes" id="UP000215914">
    <property type="component" value="Unassembled WGS sequence"/>
</dbReference>
<dbReference type="AlphaFoldDB" id="A0A9K3DSY2"/>
<proteinExistence type="predicted"/>
<reference evidence="1" key="1">
    <citation type="journal article" date="2017" name="Nature">
        <title>The sunflower genome provides insights into oil metabolism, flowering and Asterid evolution.</title>
        <authorList>
            <person name="Badouin H."/>
            <person name="Gouzy J."/>
            <person name="Grassa C.J."/>
            <person name="Murat F."/>
            <person name="Staton S.E."/>
            <person name="Cottret L."/>
            <person name="Lelandais-Briere C."/>
            <person name="Owens G.L."/>
            <person name="Carrere S."/>
            <person name="Mayjonade B."/>
            <person name="Legrand L."/>
            <person name="Gill N."/>
            <person name="Kane N.C."/>
            <person name="Bowers J.E."/>
            <person name="Hubner S."/>
            <person name="Bellec A."/>
            <person name="Berard A."/>
            <person name="Berges H."/>
            <person name="Blanchet N."/>
            <person name="Boniface M.C."/>
            <person name="Brunel D."/>
            <person name="Catrice O."/>
            <person name="Chaidir N."/>
            <person name="Claudel C."/>
            <person name="Donnadieu C."/>
            <person name="Faraut T."/>
            <person name="Fievet G."/>
            <person name="Helmstetter N."/>
            <person name="King M."/>
            <person name="Knapp S.J."/>
            <person name="Lai Z."/>
            <person name="Le Paslier M.C."/>
            <person name="Lippi Y."/>
            <person name="Lorenzon L."/>
            <person name="Mandel J.R."/>
            <person name="Marage G."/>
            <person name="Marchand G."/>
            <person name="Marquand E."/>
            <person name="Bret-Mestries E."/>
            <person name="Morien E."/>
            <person name="Nambeesan S."/>
            <person name="Nguyen T."/>
            <person name="Pegot-Espagnet P."/>
            <person name="Pouilly N."/>
            <person name="Raftis F."/>
            <person name="Sallet E."/>
            <person name="Schiex T."/>
            <person name="Thomas J."/>
            <person name="Vandecasteele C."/>
            <person name="Vares D."/>
            <person name="Vear F."/>
            <person name="Vautrin S."/>
            <person name="Crespi M."/>
            <person name="Mangin B."/>
            <person name="Burke J.M."/>
            <person name="Salse J."/>
            <person name="Munos S."/>
            <person name="Vincourt P."/>
            <person name="Rieseberg L.H."/>
            <person name="Langlade N.B."/>
        </authorList>
    </citation>
    <scope>NUCLEOTIDE SEQUENCE</scope>
    <source>
        <tissue evidence="1">Leaves</tissue>
    </source>
</reference>
<dbReference type="Gramene" id="mRNA:HanXRQr2_Chr16g0746821">
    <property type="protein sequence ID" value="CDS:HanXRQr2_Chr16g0746821.1"/>
    <property type="gene ID" value="HanXRQr2_Chr16g0746821"/>
</dbReference>
<comment type="caution">
    <text evidence="1">The sequence shown here is derived from an EMBL/GenBank/DDBJ whole genome shotgun (WGS) entry which is preliminary data.</text>
</comment>
<evidence type="ECO:0000313" key="1">
    <source>
        <dbReference type="EMBL" id="KAF5759887.1"/>
    </source>
</evidence>
<protein>
    <submittedName>
        <fullName evidence="1">Uncharacterized protein</fullName>
    </submittedName>
</protein>
<dbReference type="EMBL" id="MNCJ02000331">
    <property type="protein sequence ID" value="KAF5759887.1"/>
    <property type="molecule type" value="Genomic_DNA"/>
</dbReference>
<organism evidence="1 2">
    <name type="scientific">Helianthus annuus</name>
    <name type="common">Common sunflower</name>
    <dbReference type="NCBI Taxonomy" id="4232"/>
    <lineage>
        <taxon>Eukaryota</taxon>
        <taxon>Viridiplantae</taxon>
        <taxon>Streptophyta</taxon>
        <taxon>Embryophyta</taxon>
        <taxon>Tracheophyta</taxon>
        <taxon>Spermatophyta</taxon>
        <taxon>Magnoliopsida</taxon>
        <taxon>eudicotyledons</taxon>
        <taxon>Gunneridae</taxon>
        <taxon>Pentapetalae</taxon>
        <taxon>asterids</taxon>
        <taxon>campanulids</taxon>
        <taxon>Asterales</taxon>
        <taxon>Asteraceae</taxon>
        <taxon>Asteroideae</taxon>
        <taxon>Heliantheae alliance</taxon>
        <taxon>Heliantheae</taxon>
        <taxon>Helianthus</taxon>
    </lineage>
</organism>
<reference evidence="1" key="2">
    <citation type="submission" date="2020-06" db="EMBL/GenBank/DDBJ databases">
        <title>Helianthus annuus Genome sequencing and assembly Release 2.</title>
        <authorList>
            <person name="Gouzy J."/>
            <person name="Langlade N."/>
            <person name="Munos S."/>
        </authorList>
    </citation>
    <scope>NUCLEOTIDE SEQUENCE</scope>
    <source>
        <tissue evidence="1">Leaves</tissue>
    </source>
</reference>
<gene>
    <name evidence="1" type="ORF">HanXRQr2_Chr16g0746821</name>
</gene>
<keyword evidence="2" id="KW-1185">Reference proteome</keyword>
<accession>A0A9K3DSY2</accession>
<name>A0A9K3DSY2_HELAN</name>
<evidence type="ECO:0000313" key="2">
    <source>
        <dbReference type="Proteomes" id="UP000215914"/>
    </source>
</evidence>